<sequence>MRTPPHNTPLRPIATSAINTPLWERCMKFETARACVIGAFIGLGLAAAPQASHADWLRAESERFIVYSEGSERSLRDYVQKLEIFDRVMQYKSGIPISTTPPRKLPIYLVSGRPGLLKINPNSGDITVGTYFAADEDIFAAAVRTSNSDGVSGQDVLMHEYAHHFMLGNSPGAYPAWFVEGFAEYYMTAAIDVNKNEVLLGGYNANRAYWIMQEDWIPLDILLKSRPDEVRRESQRATYYPIAWLLTHWFFSDPARLQQFQAYLTDVSQGGDSVEAMQRATGMSLDQLRAALRRYTRVRLTGNRIQGQFPTADITVTRLPRSANDLLLINQRMKLGVPEDDRAAVNQEVTRLAARHGEDPFALLVAGHAGLRLGDAPAGERALLRLIEIEPDNVEALQLLAEDRLKKTRETDDEDEALTFRREARDYLARAYAAASNDYRTLMLMTEMRQGQSSYPNDNDMLAMGLTLDRAPQLASVRFNYASALTEKGDRAEAIAVLRPLANNPHGGGASKAAVRMIAALEAGGALPDLSDDEIAPQISQTEPEAPTPEGASPNAPAS</sequence>
<protein>
    <recommendedName>
        <fullName evidence="4">DUF1570 domain-containing protein</fullName>
    </recommendedName>
</protein>
<proteinExistence type="predicted"/>
<evidence type="ECO:0000256" key="1">
    <source>
        <dbReference type="SAM" id="MobiDB-lite"/>
    </source>
</evidence>
<keyword evidence="3" id="KW-1185">Reference proteome</keyword>
<dbReference type="EMBL" id="CP080034">
    <property type="protein sequence ID" value="QYC09389.1"/>
    <property type="molecule type" value="Genomic_DNA"/>
</dbReference>
<evidence type="ECO:0000313" key="2">
    <source>
        <dbReference type="EMBL" id="QYC09389.1"/>
    </source>
</evidence>
<dbReference type="RefSeq" id="WP_219354983.1">
    <property type="nucleotide sequence ID" value="NZ_CP080034.1"/>
</dbReference>
<feature type="region of interest" description="Disordered" evidence="1">
    <location>
        <begin position="527"/>
        <end position="559"/>
    </location>
</feature>
<dbReference type="GeneID" id="94376065"/>
<accession>A0ABX8TJS0</accession>
<evidence type="ECO:0000313" key="3">
    <source>
        <dbReference type="Proteomes" id="UP000824334"/>
    </source>
</evidence>
<evidence type="ECO:0008006" key="4">
    <source>
        <dbReference type="Google" id="ProtNLM"/>
    </source>
</evidence>
<name>A0ABX8TJS0_9CAUL</name>
<gene>
    <name evidence="2" type="ORF">KWG56_12345</name>
</gene>
<dbReference type="Proteomes" id="UP000824334">
    <property type="component" value="Chromosome"/>
</dbReference>
<reference evidence="2 3" key="1">
    <citation type="submission" date="2021-07" db="EMBL/GenBank/DDBJ databases">
        <title>Isolation and characterization of bacteria from a gold mining with a capacity of golden bioaccumulation.</title>
        <authorList>
            <person name="Yang X.J."/>
        </authorList>
    </citation>
    <scope>NUCLEOTIDE SEQUENCE [LARGE SCALE GENOMIC DNA]</scope>
    <source>
        <strain evidence="2 3">Au29</strain>
    </source>
</reference>
<organism evidence="2 3">
    <name type="scientific">Brevundimonas nasdae</name>
    <dbReference type="NCBI Taxonomy" id="172043"/>
    <lineage>
        <taxon>Bacteria</taxon>
        <taxon>Pseudomonadati</taxon>
        <taxon>Pseudomonadota</taxon>
        <taxon>Alphaproteobacteria</taxon>
        <taxon>Caulobacterales</taxon>
        <taxon>Caulobacteraceae</taxon>
        <taxon>Brevundimonas</taxon>
    </lineage>
</organism>